<proteinExistence type="predicted"/>
<evidence type="ECO:0000313" key="3">
    <source>
        <dbReference type="Proteomes" id="UP000594464"/>
    </source>
</evidence>
<evidence type="ECO:0000313" key="2">
    <source>
        <dbReference type="EMBL" id="QPJ65219.1"/>
    </source>
</evidence>
<protein>
    <submittedName>
        <fullName evidence="2">NAD(P)-dependent oxidoreductase</fullName>
    </submittedName>
</protein>
<accession>A0A7T0C292</accession>
<dbReference type="AlphaFoldDB" id="A0A7T0C292"/>
<dbReference type="KEGG" id="nva:G3M78_07375"/>
<dbReference type="Gene3D" id="3.40.50.720">
    <property type="entry name" value="NAD(P)-binding Rossmann-like Domain"/>
    <property type="match status" value="1"/>
</dbReference>
<dbReference type="PANTHER" id="PTHR43245">
    <property type="entry name" value="BIFUNCTIONAL POLYMYXIN RESISTANCE PROTEIN ARNA"/>
    <property type="match status" value="1"/>
</dbReference>
<dbReference type="Proteomes" id="UP000594464">
    <property type="component" value="Chromosome"/>
</dbReference>
<dbReference type="InterPro" id="IPR050177">
    <property type="entry name" value="Lipid_A_modif_metabolic_enz"/>
</dbReference>
<gene>
    <name evidence="2" type="ORF">G3M78_07375</name>
</gene>
<dbReference type="InterPro" id="IPR036291">
    <property type="entry name" value="NAD(P)-bd_dom_sf"/>
</dbReference>
<organism evidence="2 3">
    <name type="scientific">Candidatus Nitrohelix vancouverensis</name>
    <dbReference type="NCBI Taxonomy" id="2705534"/>
    <lineage>
        <taxon>Bacteria</taxon>
        <taxon>Pseudomonadati</taxon>
        <taxon>Nitrospinota/Tectimicrobiota group</taxon>
        <taxon>Nitrospinota</taxon>
        <taxon>Nitrospinia</taxon>
        <taxon>Nitrospinales</taxon>
        <taxon>Nitrospinaceae</taxon>
        <taxon>Candidatus Nitrohelix</taxon>
    </lineage>
</organism>
<sequence length="297" mass="32566">MRKTPDQKSTPAIGVTGASGFIGSHLTNALRASRSGEISPLNRANGKSVPGVAVLRKFATNLDLIYHLGGVNRASSKEIIEGNVLYMSHLVEALQSLPEPRPRVIFMSSALVYAITGDNFKIRESQATRPETLYGVCKKAAEDILHASGLDHTILRFTNIYGPGCRPDYNSTIATFCDRAIRGEAVCIHGDGEQSRNFLYIDDAIRALIQAGKVPAKRGARIYNVGSGTMISLNQIAAQIKRQVPGLSVERDTKKSGGLSYGCDVTRFSKRFQWKPKVALNEGIRQTLDWFSERQKK</sequence>
<feature type="domain" description="NAD-dependent epimerase/dehydratase" evidence="1">
    <location>
        <begin position="15"/>
        <end position="226"/>
    </location>
</feature>
<name>A0A7T0C292_9BACT</name>
<evidence type="ECO:0000259" key="1">
    <source>
        <dbReference type="Pfam" id="PF01370"/>
    </source>
</evidence>
<reference evidence="3" key="1">
    <citation type="submission" date="2020-02" db="EMBL/GenBank/DDBJ databases">
        <title>Genomic and physiological characterization of two novel Nitrospinaceae genera.</title>
        <authorList>
            <person name="Mueller A.J."/>
            <person name="Jung M.-Y."/>
            <person name="Strachan C.R."/>
            <person name="Herbold C.W."/>
            <person name="Kirkegaard R.H."/>
            <person name="Daims H."/>
        </authorList>
    </citation>
    <scope>NUCLEOTIDE SEQUENCE [LARGE SCALE GENOMIC DNA]</scope>
</reference>
<dbReference type="PANTHER" id="PTHR43245:SF53">
    <property type="entry name" value="EPIMERASE-RELATED"/>
    <property type="match status" value="1"/>
</dbReference>
<dbReference type="EMBL" id="CP048620">
    <property type="protein sequence ID" value="QPJ65219.1"/>
    <property type="molecule type" value="Genomic_DNA"/>
</dbReference>
<dbReference type="SUPFAM" id="SSF51735">
    <property type="entry name" value="NAD(P)-binding Rossmann-fold domains"/>
    <property type="match status" value="1"/>
</dbReference>
<dbReference type="Pfam" id="PF01370">
    <property type="entry name" value="Epimerase"/>
    <property type="match status" value="1"/>
</dbReference>
<dbReference type="InterPro" id="IPR001509">
    <property type="entry name" value="Epimerase_deHydtase"/>
</dbReference>